<accession>A0A8J4A1Z1</accession>
<organism evidence="2 3">
    <name type="scientific">Virgisporangium ochraceum</name>
    <dbReference type="NCBI Taxonomy" id="65505"/>
    <lineage>
        <taxon>Bacteria</taxon>
        <taxon>Bacillati</taxon>
        <taxon>Actinomycetota</taxon>
        <taxon>Actinomycetes</taxon>
        <taxon>Micromonosporales</taxon>
        <taxon>Micromonosporaceae</taxon>
        <taxon>Virgisporangium</taxon>
    </lineage>
</organism>
<dbReference type="Proteomes" id="UP000635606">
    <property type="component" value="Unassembled WGS sequence"/>
</dbReference>
<name>A0A8J4A1Z1_9ACTN</name>
<keyword evidence="1" id="KW-1133">Transmembrane helix</keyword>
<comment type="caution">
    <text evidence="2">The sequence shown here is derived from an EMBL/GenBank/DDBJ whole genome shotgun (WGS) entry which is preliminary data.</text>
</comment>
<reference evidence="2" key="1">
    <citation type="submission" date="2021-01" db="EMBL/GenBank/DDBJ databases">
        <title>Whole genome shotgun sequence of Virgisporangium ochraceum NBRC 16418.</title>
        <authorList>
            <person name="Komaki H."/>
            <person name="Tamura T."/>
        </authorList>
    </citation>
    <scope>NUCLEOTIDE SEQUENCE</scope>
    <source>
        <strain evidence="2">NBRC 16418</strain>
    </source>
</reference>
<evidence type="ECO:0000313" key="3">
    <source>
        <dbReference type="Proteomes" id="UP000635606"/>
    </source>
</evidence>
<dbReference type="RefSeq" id="WP_203933160.1">
    <property type="nucleotide sequence ID" value="NZ_BOPH01000113.1"/>
</dbReference>
<feature type="transmembrane region" description="Helical" evidence="1">
    <location>
        <begin position="102"/>
        <end position="121"/>
    </location>
</feature>
<sequence>MAPVVILLVQLAVGAWAGSVWHSEGVADLPAVMVLGGSVLGGSVLVGVPATAGLLVARLRPPRPVLARVAVGWTLARLVLVPAVTAAIVVATDPGPDGGWVMSWEVIVLALLEIGVSYALAKDTAKTAQRRTQVYAP</sequence>
<evidence type="ECO:0000256" key="1">
    <source>
        <dbReference type="SAM" id="Phobius"/>
    </source>
</evidence>
<keyword evidence="1" id="KW-0812">Transmembrane</keyword>
<gene>
    <name evidence="2" type="ORF">Voc01_082550</name>
</gene>
<protein>
    <submittedName>
        <fullName evidence="2">Uncharacterized protein</fullName>
    </submittedName>
</protein>
<keyword evidence="3" id="KW-1185">Reference proteome</keyword>
<evidence type="ECO:0000313" key="2">
    <source>
        <dbReference type="EMBL" id="GIJ73338.1"/>
    </source>
</evidence>
<keyword evidence="1" id="KW-0472">Membrane</keyword>
<dbReference type="AlphaFoldDB" id="A0A8J4A1Z1"/>
<feature type="transmembrane region" description="Helical" evidence="1">
    <location>
        <begin position="69"/>
        <end position="90"/>
    </location>
</feature>
<dbReference type="EMBL" id="BOPH01000113">
    <property type="protein sequence ID" value="GIJ73338.1"/>
    <property type="molecule type" value="Genomic_DNA"/>
</dbReference>
<proteinExistence type="predicted"/>
<feature type="transmembrane region" description="Helical" evidence="1">
    <location>
        <begin position="33"/>
        <end position="57"/>
    </location>
</feature>